<evidence type="ECO:0000259" key="7">
    <source>
        <dbReference type="SMART" id="SM00278"/>
    </source>
</evidence>
<dbReference type="InterPro" id="IPR013849">
    <property type="entry name" value="DNA_helicase_Holl-junc_RuvA_I"/>
</dbReference>
<dbReference type="SMART" id="SM00278">
    <property type="entry name" value="HhH1"/>
    <property type="match status" value="2"/>
</dbReference>
<dbReference type="Pfam" id="PF07499">
    <property type="entry name" value="RuvA_C"/>
    <property type="match status" value="1"/>
</dbReference>
<dbReference type="GO" id="GO:0005524">
    <property type="term" value="F:ATP binding"/>
    <property type="evidence" value="ECO:0007669"/>
    <property type="project" value="InterPro"/>
</dbReference>
<keyword evidence="8" id="KW-0067">ATP-binding</keyword>
<dbReference type="GO" id="GO:0006310">
    <property type="term" value="P:DNA recombination"/>
    <property type="evidence" value="ECO:0007669"/>
    <property type="project" value="UniProtKB-UniRule"/>
</dbReference>
<name>A0A1G1ZRC6_9BACT</name>
<proteinExistence type="inferred from homology"/>
<dbReference type="InterPro" id="IPR010994">
    <property type="entry name" value="RuvA_2-like"/>
</dbReference>
<feature type="region of interest" description="Domain III" evidence="6">
    <location>
        <begin position="149"/>
        <end position="192"/>
    </location>
</feature>
<protein>
    <recommendedName>
        <fullName evidence="6">Holliday junction branch migration complex subunit RuvA</fullName>
    </recommendedName>
</protein>
<evidence type="ECO:0000313" key="8">
    <source>
        <dbReference type="EMBL" id="OGY67015.1"/>
    </source>
</evidence>
<evidence type="ECO:0000256" key="3">
    <source>
        <dbReference type="ARBA" id="ARBA00023125"/>
    </source>
</evidence>
<keyword evidence="1 6" id="KW-0963">Cytoplasm</keyword>
<keyword evidence="8" id="KW-0378">Hydrolase</keyword>
<dbReference type="GO" id="GO:0006281">
    <property type="term" value="P:DNA repair"/>
    <property type="evidence" value="ECO:0007669"/>
    <property type="project" value="UniProtKB-UniRule"/>
</dbReference>
<dbReference type="GO" id="GO:0009379">
    <property type="term" value="C:Holliday junction helicase complex"/>
    <property type="evidence" value="ECO:0007669"/>
    <property type="project" value="InterPro"/>
</dbReference>
<dbReference type="SUPFAM" id="SSF46929">
    <property type="entry name" value="DNA helicase RuvA subunit, C-terminal domain"/>
    <property type="match status" value="1"/>
</dbReference>
<dbReference type="Gene3D" id="1.10.8.10">
    <property type="entry name" value="DNA helicase RuvA subunit, C-terminal domain"/>
    <property type="match status" value="1"/>
</dbReference>
<dbReference type="InterPro" id="IPR003583">
    <property type="entry name" value="Hlx-hairpin-Hlx_DNA-bd_motif"/>
</dbReference>
<dbReference type="GO" id="GO:0048476">
    <property type="term" value="C:Holliday junction resolvase complex"/>
    <property type="evidence" value="ECO:0007669"/>
    <property type="project" value="UniProtKB-UniRule"/>
</dbReference>
<dbReference type="Gene3D" id="1.10.150.20">
    <property type="entry name" value="5' to 3' exonuclease, C-terminal subdomain"/>
    <property type="match status" value="1"/>
</dbReference>
<keyword evidence="8" id="KW-0547">Nucleotide-binding</keyword>
<evidence type="ECO:0000313" key="9">
    <source>
        <dbReference type="Proteomes" id="UP000176284"/>
    </source>
</evidence>
<dbReference type="GO" id="GO:0005737">
    <property type="term" value="C:cytoplasm"/>
    <property type="evidence" value="ECO:0007669"/>
    <property type="project" value="UniProtKB-SubCell"/>
</dbReference>
<comment type="similarity">
    <text evidence="6">Belongs to the RuvA family.</text>
</comment>
<dbReference type="AlphaFoldDB" id="A0A1G1ZRC6"/>
<dbReference type="CDD" id="cd14332">
    <property type="entry name" value="UBA_RuvA_C"/>
    <property type="match status" value="1"/>
</dbReference>
<evidence type="ECO:0000256" key="4">
    <source>
        <dbReference type="ARBA" id="ARBA00023172"/>
    </source>
</evidence>
<feature type="domain" description="Helix-hairpin-helix DNA-binding motif class 1" evidence="7">
    <location>
        <begin position="73"/>
        <end position="92"/>
    </location>
</feature>
<keyword evidence="4 6" id="KW-0233">DNA recombination</keyword>
<gene>
    <name evidence="6" type="primary">ruvA</name>
    <name evidence="8" type="ORF">A3H63_01150</name>
</gene>
<dbReference type="SUPFAM" id="SSF50249">
    <property type="entry name" value="Nucleic acid-binding proteins"/>
    <property type="match status" value="1"/>
</dbReference>
<comment type="caution">
    <text evidence="6">Lacks conserved residue(s) required for the propagation of feature annotation.</text>
</comment>
<keyword evidence="5 6" id="KW-0234">DNA repair</keyword>
<dbReference type="InterPro" id="IPR012340">
    <property type="entry name" value="NA-bd_OB-fold"/>
</dbReference>
<dbReference type="InterPro" id="IPR011114">
    <property type="entry name" value="RuvA_C"/>
</dbReference>
<keyword evidence="3 6" id="KW-0238">DNA-binding</keyword>
<dbReference type="InterPro" id="IPR000085">
    <property type="entry name" value="RuvA"/>
</dbReference>
<comment type="domain">
    <text evidence="6">Has three domains with a flexible linker between the domains II and III and assumes an 'L' shape. Domain III is highly mobile and contacts RuvB.</text>
</comment>
<keyword evidence="2 6" id="KW-0227">DNA damage</keyword>
<dbReference type="SUPFAM" id="SSF47781">
    <property type="entry name" value="RuvA domain 2-like"/>
    <property type="match status" value="1"/>
</dbReference>
<feature type="region of interest" description="Domain I" evidence="6">
    <location>
        <begin position="1"/>
        <end position="64"/>
    </location>
</feature>
<dbReference type="Pfam" id="PF14520">
    <property type="entry name" value="HHH_5"/>
    <property type="match status" value="1"/>
</dbReference>
<dbReference type="STRING" id="1798410.A3H63_01150"/>
<comment type="caution">
    <text evidence="8">The sequence shown here is derived from an EMBL/GenBank/DDBJ whole genome shotgun (WGS) entry which is preliminary data.</text>
</comment>
<dbReference type="Proteomes" id="UP000176284">
    <property type="component" value="Unassembled WGS sequence"/>
</dbReference>
<dbReference type="InterPro" id="IPR036267">
    <property type="entry name" value="RuvA_C_sf"/>
</dbReference>
<dbReference type="GO" id="GO:0000400">
    <property type="term" value="F:four-way junction DNA binding"/>
    <property type="evidence" value="ECO:0007669"/>
    <property type="project" value="UniProtKB-UniRule"/>
</dbReference>
<dbReference type="EMBL" id="MHJM01000034">
    <property type="protein sequence ID" value="OGY67015.1"/>
    <property type="molecule type" value="Genomic_DNA"/>
</dbReference>
<evidence type="ECO:0000256" key="6">
    <source>
        <dbReference type="HAMAP-Rule" id="MF_00031"/>
    </source>
</evidence>
<accession>A0A1G1ZRC6</accession>
<comment type="subcellular location">
    <subcellularLocation>
        <location evidence="6">Cytoplasm</location>
    </subcellularLocation>
</comment>
<dbReference type="HAMAP" id="MF_00031">
    <property type="entry name" value="DNA_HJ_migration_RuvA"/>
    <property type="match status" value="1"/>
</dbReference>
<dbReference type="NCBIfam" id="TIGR00084">
    <property type="entry name" value="ruvA"/>
    <property type="match status" value="1"/>
</dbReference>
<evidence type="ECO:0000256" key="1">
    <source>
        <dbReference type="ARBA" id="ARBA00022490"/>
    </source>
</evidence>
<reference evidence="8 9" key="1">
    <citation type="journal article" date="2016" name="Nat. Commun.">
        <title>Thousands of microbial genomes shed light on interconnected biogeochemical processes in an aquifer system.</title>
        <authorList>
            <person name="Anantharaman K."/>
            <person name="Brown C.T."/>
            <person name="Hug L.A."/>
            <person name="Sharon I."/>
            <person name="Castelle C.J."/>
            <person name="Probst A.J."/>
            <person name="Thomas B.C."/>
            <person name="Singh A."/>
            <person name="Wilkins M.J."/>
            <person name="Karaoz U."/>
            <person name="Brodie E.L."/>
            <person name="Williams K.H."/>
            <person name="Hubbard S.S."/>
            <person name="Banfield J.F."/>
        </authorList>
    </citation>
    <scope>NUCLEOTIDE SEQUENCE [LARGE SCALE GENOMIC DNA]</scope>
</reference>
<dbReference type="Gene3D" id="2.40.50.140">
    <property type="entry name" value="Nucleic acid-binding proteins"/>
    <property type="match status" value="1"/>
</dbReference>
<organism evidence="8 9">
    <name type="scientific">Candidatus Harrisonbacteria bacterium RIFCSPLOWO2_02_FULL_45_10c</name>
    <dbReference type="NCBI Taxonomy" id="1798410"/>
    <lineage>
        <taxon>Bacteria</taxon>
        <taxon>Candidatus Harrisoniibacteriota</taxon>
    </lineage>
</organism>
<evidence type="ECO:0000256" key="2">
    <source>
        <dbReference type="ARBA" id="ARBA00022763"/>
    </source>
</evidence>
<dbReference type="GO" id="GO:0009378">
    <property type="term" value="F:four-way junction helicase activity"/>
    <property type="evidence" value="ECO:0007669"/>
    <property type="project" value="InterPro"/>
</dbReference>
<evidence type="ECO:0000256" key="5">
    <source>
        <dbReference type="ARBA" id="ARBA00023204"/>
    </source>
</evidence>
<comment type="function">
    <text evidence="6">The RuvA-RuvB-RuvC complex processes Holliday junction (HJ) DNA during genetic recombination and DNA repair, while the RuvA-RuvB complex plays an important role in the rescue of blocked DNA replication forks via replication fork reversal (RFR). RuvA specifically binds to HJ cruciform DNA, conferring on it an open structure. The RuvB hexamer acts as an ATP-dependent pump, pulling dsDNA into and through the RuvAB complex. HJ branch migration allows RuvC to scan DNA until it finds its consensus sequence, where it cleaves and resolves the cruciform DNA.</text>
</comment>
<feature type="domain" description="Helix-hairpin-helix DNA-binding motif class 1" evidence="7">
    <location>
        <begin position="108"/>
        <end position="127"/>
    </location>
</feature>
<dbReference type="Pfam" id="PF01330">
    <property type="entry name" value="RuvA_N"/>
    <property type="match status" value="1"/>
</dbReference>
<sequence length="192" mass="20709">MIYSVRGKLVIKKDNFFVLDVGGLGMKIQSPLNVLKSLPQIGEVVNVFTHLHVREDALELYGFLDEAEISLFQMLIGISGIGPKSAMGILGVEKVEKIKAAISEGRSELLTKASGVGKKTAERVILELGNKLRQAGSQQIVGLMESDLDIADALVNLGYTKSQAKEALAKVDPKIAGVEARIKEALKLLKNV</sequence>
<keyword evidence="8" id="KW-0347">Helicase</keyword>
<comment type="subunit">
    <text evidence="6">Homotetramer. Forms an RuvA(8)-RuvB(12)-Holliday junction (HJ) complex. HJ DNA is sandwiched between 2 RuvA tetramers; dsDNA enters through RuvA and exits via RuvB. An RuvB hexamer assembles on each DNA strand where it exits the tetramer. Each RuvB hexamer is contacted by two RuvA subunits (via domain III) on 2 adjacent RuvB subunits; this complex drives branch migration. In the full resolvosome a probable DNA-RuvA(4)-RuvB(12)-RuvC(2) complex forms which resolves the HJ.</text>
</comment>